<dbReference type="Proteomes" id="UP000235616">
    <property type="component" value="Unassembled WGS sequence"/>
</dbReference>
<accession>A0A2N7VNV6</accession>
<feature type="signal peptide" evidence="1">
    <location>
        <begin position="1"/>
        <end position="29"/>
    </location>
</feature>
<organism evidence="2 3">
    <name type="scientific">Trinickia dabaoshanensis</name>
    <dbReference type="NCBI Taxonomy" id="564714"/>
    <lineage>
        <taxon>Bacteria</taxon>
        <taxon>Pseudomonadati</taxon>
        <taxon>Pseudomonadota</taxon>
        <taxon>Betaproteobacteria</taxon>
        <taxon>Burkholderiales</taxon>
        <taxon>Burkholderiaceae</taxon>
        <taxon>Trinickia</taxon>
    </lineage>
</organism>
<name>A0A2N7VNV6_9BURK</name>
<evidence type="ECO:0000313" key="2">
    <source>
        <dbReference type="EMBL" id="PMS18863.1"/>
    </source>
</evidence>
<evidence type="ECO:0000256" key="1">
    <source>
        <dbReference type="SAM" id="SignalP"/>
    </source>
</evidence>
<evidence type="ECO:0000313" key="3">
    <source>
        <dbReference type="Proteomes" id="UP000235616"/>
    </source>
</evidence>
<gene>
    <name evidence="2" type="ORF">C0Z18_16210</name>
</gene>
<dbReference type="AlphaFoldDB" id="A0A2N7VNV6"/>
<feature type="chain" id="PRO_5014653319" evidence="1">
    <location>
        <begin position="30"/>
        <end position="138"/>
    </location>
</feature>
<keyword evidence="3" id="KW-1185">Reference proteome</keyword>
<sequence length="138" mass="14862">MKAVKIMASIQVKRAVSLVAAMFSLAGHAEGRELTNFAGSVVQLLTECAQTQLGGNCTIYDIRKDRRGTTADGELPKTRNGRTCITDLLAHPDSAMFVVRYRVDGSADRPSECRERAFALSGDGRSVRPISATTIGCK</sequence>
<comment type="caution">
    <text evidence="2">The sequence shown here is derived from an EMBL/GenBank/DDBJ whole genome shotgun (WGS) entry which is preliminary data.</text>
</comment>
<keyword evidence="1" id="KW-0732">Signal</keyword>
<protein>
    <submittedName>
        <fullName evidence="2">Uncharacterized protein</fullName>
    </submittedName>
</protein>
<dbReference type="EMBL" id="PNYA01000013">
    <property type="protein sequence ID" value="PMS18863.1"/>
    <property type="molecule type" value="Genomic_DNA"/>
</dbReference>
<reference evidence="2 3" key="1">
    <citation type="submission" date="2018-01" db="EMBL/GenBank/DDBJ databases">
        <title>Whole genome analyses suggest that Burkholderia sensu lato contains two further novel genera in the rhizoxinica-symbiotica group Mycetohabitans gen. nov., and Trinickia gen. nov.: implications for the evolution of diazotrophy and nodulation in the Burkholderiaceae.</title>
        <authorList>
            <person name="Estrada-de los Santos P."/>
            <person name="Palmer M."/>
            <person name="Chavez-Ramirez B."/>
            <person name="Beukes C."/>
            <person name="Steenkamp E.T."/>
            <person name="Hirsch A.M."/>
            <person name="Manyaka P."/>
            <person name="Maluk M."/>
            <person name="Lafos M."/>
            <person name="Crook M."/>
            <person name="Gross E."/>
            <person name="Simon M.F."/>
            <person name="Bueno dos Reis Junior F."/>
            <person name="Poole P.S."/>
            <person name="Venter S.N."/>
            <person name="James E.K."/>
        </authorList>
    </citation>
    <scope>NUCLEOTIDE SEQUENCE [LARGE SCALE GENOMIC DNA]</scope>
    <source>
        <strain evidence="2 3">GIMN1.004</strain>
    </source>
</reference>
<proteinExistence type="predicted"/>